<reference evidence="1 2" key="1">
    <citation type="journal article" date="2006" name="J. Virol.">
        <title>Genomic sequence of rhesus cytomegalovirus 180.92: insights into the coding potential of rhesus cytomegalovirus.</title>
        <authorList>
            <person name="Rivailler P."/>
            <person name="Kaur A."/>
            <person name="Johnson R.P."/>
            <person name="Wang F."/>
        </authorList>
    </citation>
    <scope>NUCLEOTIDE SEQUENCE [LARGE SCALE GENOMIC DNA]</scope>
    <source>
        <strain evidence="1">CMV 180.92</strain>
    </source>
</reference>
<name>Q2FAC3_RHCM6</name>
<organism evidence="1 2">
    <name type="scientific">Rhesus cytomegalovirus (strain 68-1)</name>
    <name type="common">RhCMV</name>
    <dbReference type="NCBI Taxonomy" id="47929"/>
    <lineage>
        <taxon>Viruses</taxon>
        <taxon>Duplodnaviria</taxon>
        <taxon>Heunggongvirae</taxon>
        <taxon>Peploviricota</taxon>
        <taxon>Herviviricetes</taxon>
        <taxon>Herpesvirales</taxon>
        <taxon>Orthoherpesviridae</taxon>
        <taxon>Betaherpesvirinae</taxon>
        <taxon>Cytomegalovirus</taxon>
        <taxon>Cytomegalovirus macacinebeta3</taxon>
    </lineage>
</organism>
<accession>Q2FAC3</accession>
<organismHost>
    <name type="scientific">Macaca mulatta</name>
    <name type="common">Rhesus macaque</name>
    <dbReference type="NCBI Taxonomy" id="9544"/>
</organismHost>
<evidence type="ECO:0000313" key="1">
    <source>
        <dbReference type="EMBL" id="AAZ80692.1"/>
    </source>
</evidence>
<sequence>MLHSPLRMPSGFGPNMFASKTPSLRDGRVTGPPRSRCVRITCAAHLHLPVHAYTCCLSAPVFPCFARTHFLFRSLGLTDDYSSHASSRPCPPVLINFAPASILLAY</sequence>
<proteinExistence type="predicted"/>
<dbReference type="Proteomes" id="UP000115582">
    <property type="component" value="Segment"/>
</dbReference>
<dbReference type="EMBL" id="DQ120516">
    <property type="protein sequence ID" value="AAZ80692.1"/>
    <property type="molecule type" value="Genomic_DNA"/>
</dbReference>
<evidence type="ECO:0000313" key="2">
    <source>
        <dbReference type="Proteomes" id="UP000115582"/>
    </source>
</evidence>
<protein>
    <submittedName>
        <fullName evidence="1">Rh178.2</fullName>
    </submittedName>
</protein>